<dbReference type="AlphaFoldDB" id="A0A9W6XNT5"/>
<feature type="domain" description="DDE-1" evidence="1">
    <location>
        <begin position="111"/>
        <end position="208"/>
    </location>
</feature>
<dbReference type="InterPro" id="IPR004875">
    <property type="entry name" value="DDE_SF_endonuclease_dom"/>
</dbReference>
<reference evidence="2" key="1">
    <citation type="submission" date="2023-04" db="EMBL/GenBank/DDBJ databases">
        <title>Phytophthora fragariaefolia NBRC 109709.</title>
        <authorList>
            <person name="Ichikawa N."/>
            <person name="Sato H."/>
            <person name="Tonouchi N."/>
        </authorList>
    </citation>
    <scope>NUCLEOTIDE SEQUENCE</scope>
    <source>
        <strain evidence="2">NBRC 109709</strain>
    </source>
</reference>
<protein>
    <submittedName>
        <fullName evidence="2">Unnamed protein product</fullName>
    </submittedName>
</protein>
<evidence type="ECO:0000259" key="1">
    <source>
        <dbReference type="Pfam" id="PF03184"/>
    </source>
</evidence>
<comment type="caution">
    <text evidence="2">The sequence shown here is derived from an EMBL/GenBank/DDBJ whole genome shotgun (WGS) entry which is preliminary data.</text>
</comment>
<sequence length="281" mass="31563">MPWSRVAKSIAEKKEVVTWIEQNGVVPTRAAAYFQNERGWKVSGAQVRYWWKQKESINSAPICNLRLKGAGAKPRLDEVEDMSFDHTVDVTGARNVVLKSTGFASMCITSVLAVSASGQKFPPLIAWKGANQDGCVERIGNTYVTYQKRTWVDSELLIKWLDLVFPPNFDASTPGKAIVWDSMRAHISKAVEARVVKKDLQMFVIPGGLRPVPDDVMDHSVAAAGFSPTYEDWHISRHDVYGDLFCCKWLSRDEESDDDDVGEELLKNMDEFTIWDSEASV</sequence>
<dbReference type="EMBL" id="BSXT01001408">
    <property type="protein sequence ID" value="GMF42196.1"/>
    <property type="molecule type" value="Genomic_DNA"/>
</dbReference>
<dbReference type="Pfam" id="PF03184">
    <property type="entry name" value="DDE_1"/>
    <property type="match status" value="1"/>
</dbReference>
<dbReference type="Proteomes" id="UP001165121">
    <property type="component" value="Unassembled WGS sequence"/>
</dbReference>
<evidence type="ECO:0000313" key="3">
    <source>
        <dbReference type="Proteomes" id="UP001165121"/>
    </source>
</evidence>
<accession>A0A9W6XNT5</accession>
<organism evidence="2 3">
    <name type="scientific">Phytophthora fragariaefolia</name>
    <dbReference type="NCBI Taxonomy" id="1490495"/>
    <lineage>
        <taxon>Eukaryota</taxon>
        <taxon>Sar</taxon>
        <taxon>Stramenopiles</taxon>
        <taxon>Oomycota</taxon>
        <taxon>Peronosporomycetes</taxon>
        <taxon>Peronosporales</taxon>
        <taxon>Peronosporaceae</taxon>
        <taxon>Phytophthora</taxon>
    </lineage>
</organism>
<name>A0A9W6XNT5_9STRA</name>
<proteinExistence type="predicted"/>
<dbReference type="GO" id="GO:0003676">
    <property type="term" value="F:nucleic acid binding"/>
    <property type="evidence" value="ECO:0007669"/>
    <property type="project" value="InterPro"/>
</dbReference>
<keyword evidence="3" id="KW-1185">Reference proteome</keyword>
<evidence type="ECO:0000313" key="2">
    <source>
        <dbReference type="EMBL" id="GMF42196.1"/>
    </source>
</evidence>
<gene>
    <name evidence="2" type="ORF">Pfra01_001370200</name>
</gene>
<dbReference type="OrthoDB" id="101739at2759"/>